<accession>A0ABR8HD34</accession>
<keyword evidence="2" id="KW-1185">Reference proteome</keyword>
<evidence type="ECO:0000313" key="2">
    <source>
        <dbReference type="Proteomes" id="UP000606396"/>
    </source>
</evidence>
<name>A0ABR8HD34_NOSPU</name>
<reference evidence="1 2" key="1">
    <citation type="journal article" date="2020" name="ISME J.">
        <title>Comparative genomics reveals insights into cyanobacterial evolution and habitat adaptation.</title>
        <authorList>
            <person name="Chen M.Y."/>
            <person name="Teng W.K."/>
            <person name="Zhao L."/>
            <person name="Hu C.X."/>
            <person name="Zhou Y.K."/>
            <person name="Han B.P."/>
            <person name="Song L.R."/>
            <person name="Shu W.S."/>
        </authorList>
    </citation>
    <scope>NUCLEOTIDE SEQUENCE [LARGE SCALE GENOMIC DNA]</scope>
    <source>
        <strain evidence="1 2">FACHB-252</strain>
    </source>
</reference>
<protein>
    <submittedName>
        <fullName evidence="1">Uncharacterized protein</fullName>
    </submittedName>
</protein>
<organism evidence="1 2">
    <name type="scientific">Nostoc punctiforme FACHB-252</name>
    <dbReference type="NCBI Taxonomy" id="1357509"/>
    <lineage>
        <taxon>Bacteria</taxon>
        <taxon>Bacillati</taxon>
        <taxon>Cyanobacteriota</taxon>
        <taxon>Cyanophyceae</taxon>
        <taxon>Nostocales</taxon>
        <taxon>Nostocaceae</taxon>
        <taxon>Nostoc</taxon>
    </lineage>
</organism>
<sequence>MPQSQKLSPLDDLHQRIDTVAKCKERLEQEILQGATIAPKPSQIKV</sequence>
<evidence type="ECO:0000313" key="1">
    <source>
        <dbReference type="EMBL" id="MBD2613216.1"/>
    </source>
</evidence>
<dbReference type="RefSeq" id="WP_190950561.1">
    <property type="nucleotide sequence ID" value="NZ_JACJTC010000013.1"/>
</dbReference>
<gene>
    <name evidence="1" type="ORF">H6G94_18395</name>
</gene>
<dbReference type="Proteomes" id="UP000606396">
    <property type="component" value="Unassembled WGS sequence"/>
</dbReference>
<proteinExistence type="predicted"/>
<dbReference type="EMBL" id="JACJTC010000013">
    <property type="protein sequence ID" value="MBD2613216.1"/>
    <property type="molecule type" value="Genomic_DNA"/>
</dbReference>
<comment type="caution">
    <text evidence="1">The sequence shown here is derived from an EMBL/GenBank/DDBJ whole genome shotgun (WGS) entry which is preliminary data.</text>
</comment>